<accession>A0ABS0A857</accession>
<keyword evidence="2" id="KW-0472">Membrane</keyword>
<dbReference type="EMBL" id="JADKYU010000671">
    <property type="protein sequence ID" value="MBF4985168.1"/>
    <property type="molecule type" value="Genomic_DNA"/>
</dbReference>
<keyword evidence="2" id="KW-1133">Transmembrane helix</keyword>
<dbReference type="Proteomes" id="UP001194729">
    <property type="component" value="Unassembled WGS sequence"/>
</dbReference>
<organism evidence="4 5">
    <name type="scientific">Nonlabens mediterrranea</name>
    <dbReference type="NCBI Taxonomy" id="1419947"/>
    <lineage>
        <taxon>Bacteria</taxon>
        <taxon>Pseudomonadati</taxon>
        <taxon>Bacteroidota</taxon>
        <taxon>Flavobacteriia</taxon>
        <taxon>Flavobacteriales</taxon>
        <taxon>Flavobacteriaceae</taxon>
        <taxon>Nonlabens</taxon>
    </lineage>
</organism>
<reference evidence="4 5" key="1">
    <citation type="submission" date="2020-11" db="EMBL/GenBank/DDBJ databases">
        <title>P. mediterranea TC4 genome.</title>
        <authorList>
            <person name="Molmeret M."/>
        </authorList>
    </citation>
    <scope>NUCLEOTIDE SEQUENCE [LARGE SCALE GENOMIC DNA]</scope>
    <source>
        <strain evidence="4 5">TC4</strain>
    </source>
</reference>
<feature type="region of interest" description="Disordered" evidence="1">
    <location>
        <begin position="28"/>
        <end position="52"/>
    </location>
</feature>
<keyword evidence="2" id="KW-0812">Transmembrane</keyword>
<comment type="caution">
    <text evidence="4">The sequence shown here is derived from an EMBL/GenBank/DDBJ whole genome shotgun (WGS) entry which is preliminary data.</text>
</comment>
<name>A0ABS0A857_9FLAO</name>
<feature type="compositionally biased region" description="Basic residues" evidence="1">
    <location>
        <begin position="28"/>
        <end position="40"/>
    </location>
</feature>
<keyword evidence="5" id="KW-1185">Reference proteome</keyword>
<feature type="compositionally biased region" description="Basic and acidic residues" evidence="1">
    <location>
        <begin position="41"/>
        <end position="52"/>
    </location>
</feature>
<proteinExistence type="predicted"/>
<protein>
    <submittedName>
        <fullName evidence="4">Uncharacterized protein</fullName>
    </submittedName>
</protein>
<feature type="transmembrane region" description="Helical" evidence="2">
    <location>
        <begin position="6"/>
        <end position="24"/>
    </location>
</feature>
<gene>
    <name evidence="3" type="ORF">FNJ87_12795</name>
    <name evidence="4" type="ORF">FNJ87_14740</name>
</gene>
<sequence length="52" mass="6448">MSEYKDWLYIGAVIIAFFVFLLWNRKTHGRSRTKNRRSFKARLEDRKKEQQK</sequence>
<evidence type="ECO:0000256" key="1">
    <source>
        <dbReference type="SAM" id="MobiDB-lite"/>
    </source>
</evidence>
<evidence type="ECO:0000313" key="3">
    <source>
        <dbReference type="EMBL" id="MBF4985168.1"/>
    </source>
</evidence>
<dbReference type="EMBL" id="JADKYU010000775">
    <property type="protein sequence ID" value="MBF4985531.1"/>
    <property type="molecule type" value="Genomic_DNA"/>
</dbReference>
<evidence type="ECO:0000313" key="4">
    <source>
        <dbReference type="EMBL" id="MBF4985531.1"/>
    </source>
</evidence>
<evidence type="ECO:0000313" key="5">
    <source>
        <dbReference type="Proteomes" id="UP001194729"/>
    </source>
</evidence>
<evidence type="ECO:0000256" key="2">
    <source>
        <dbReference type="SAM" id="Phobius"/>
    </source>
</evidence>